<dbReference type="Gene3D" id="1.25.40.20">
    <property type="entry name" value="Ankyrin repeat-containing domain"/>
    <property type="match status" value="1"/>
</dbReference>
<dbReference type="InterPro" id="IPR036770">
    <property type="entry name" value="Ankyrin_rpt-contain_sf"/>
</dbReference>
<organism evidence="1 2">
    <name type="scientific">Neoehrlichia mikurensis</name>
    <dbReference type="NCBI Taxonomy" id="89586"/>
    <lineage>
        <taxon>Bacteria</taxon>
        <taxon>Pseudomonadati</taxon>
        <taxon>Pseudomonadota</taxon>
        <taxon>Alphaproteobacteria</taxon>
        <taxon>Rickettsiales</taxon>
        <taxon>Anaplasmataceae</taxon>
        <taxon>Candidatus Neoehrlichia</taxon>
    </lineage>
</organism>
<dbReference type="Proteomes" id="UP001059985">
    <property type="component" value="Chromosome"/>
</dbReference>
<protein>
    <submittedName>
        <fullName evidence="1">Uncharacterized protein</fullName>
    </submittedName>
</protein>
<dbReference type="SUPFAM" id="SSF48403">
    <property type="entry name" value="Ankyrin repeat"/>
    <property type="match status" value="1"/>
</dbReference>
<keyword evidence="2" id="KW-1185">Reference proteome</keyword>
<proteinExistence type="predicted"/>
<dbReference type="RefSeq" id="WP_254841939.1">
    <property type="nucleotide sequence ID" value="NZ_CP089285.1"/>
</dbReference>
<dbReference type="EMBL" id="CP089285">
    <property type="protein sequence ID" value="UTO56370.1"/>
    <property type="molecule type" value="Genomic_DNA"/>
</dbReference>
<accession>A0ABY5EZM4</accession>
<dbReference type="PANTHER" id="PTHR36493:SF3">
    <property type="entry name" value="CHITIN-BINDING TYPE-4 DOMAIN-CONTAINING PROTEIN"/>
    <property type="match status" value="1"/>
</dbReference>
<dbReference type="PANTHER" id="PTHR36493">
    <property type="entry name" value="NEUROBLAST DIFFERENTIATION-ASSOCIATED PROTEIN AHNAK-LIKE PROTEIN"/>
    <property type="match status" value="1"/>
</dbReference>
<sequence length="1464" mass="168163">MTTHFNNYKKNVTSKSDTFATTKSVKNNRVFNNVKASIQKEEEPIYDTVKAPIRKKEEPIYDTVKAPIRKKEEPIYAKVKSSIQKKEEPIYATVNAPVQKKEKPTYVTTIYATVNAPVQKKEEPIYDTVKAPIRKEEEPIYDTVKAPIRKKEEPIYAKVKAPIRKEEEPIYDTVKAPIRKEEEPVYDTMKSVKNNKEYYNNLLKELVSNNNVDKDINNTRAKFSFNLLINSLVNILRSIFIGQNAKNDTLVNSDQKKYDFTVVKNTVIDDSNNIEEVSTKEPDLIDKALMLLRDTIINTGSMIPDNYLQSSTATIYYHSQLKYNLTPLLSNIKSNIEALNNVFDDHDLLLRYFKNNTFKNNSKFSKRQQSNYKQFLLGELLNAVRAIIINNCYADKILKSDEQESVLSLLKNFSQDIQTLLFILEKSRIGLSHVNKKGKDLKSAQKILNNTMKSFGEIVEIINQEVFTVENSNDILKHNSSFNVTTIYDTVKAPIRKEEEPIYDTVKAPIRKEEEPIYDTVKAPIRKEEEPIYDTVKAPIRKEEEPIYDTVKAPIRKEEEPIYDTVKAPIRKEEEPIYDTVKAPIRKEEEPIYDTVKAPIRKEEEPIYDTVKAPVQKEEEPIYAKVKSSIQKKEEPIYATVNAPVQKKEKPTYVTTIYATVNAPVQKKEEPIYDTMKSVKNNKEYYNNLLKELVSNNNVDKDINNTRAKFSFNLLINSLVNILRSVFIGQNAKNDTLVNSDQKNDVVYNKKDNSKEDTISYGNKVVKNYNSVLEEFYDMNQKKKDIFISSDQRNKELVSNNNNVDKDINNTRAKFSFNLLINSLVNILRSVFIGQNAKNDTLVNSDQEESIYVTMKSIKNNRVFDNVKAQVQKEEESIYESIYNTIKVPIRKEEEPIYDTVKAPIRKKEEPVYATVKAPIRKEEEPIYDTVKAPIRKKEEPIYAKVKSSIQKKEEPIYATVKAPIRKEEEPVYATVKALIQKKEEPIYATVKAPIRKEEEPVYATVKALIQKKEEPIYAKVKSSIQKKEEPIYATVKASIQKKEEPVYATVKAPIRKEEEPIYDTMKSVKNNKEYYNNLLKELVSNNNVDKDINNTRAKFSFNLLINSLVNILRSVFIGQNAKNDTLVNSDQKNDVVYNKKDNSKEDTISYGNKVVKNYNSVLEEFYDMNQKKKDIFISSDQRNKELVSNNNNVDKDINNTRVKFSFNLLINSLVNILRSVFIGQNAKNDTLVNSDQKNDVKKSIQGNGNIGLNHDILDICHAIDEQNIDMIKSLAKDDLMHVVYNNIMDYATSTGYICNPDILKALIEKNANYNVVCKDGSILLSRLLTTPEYKSIGKMLLENYNVDFKMRNVHGENILCELLACGEYETLLSVINILPSNTLQELVLQRDCKGENFISKTVTAYTVEPDNAYLESISKVAMNCAGLCVNQFANNDINILEGDRLSSNVQKYANVQNCANRAM</sequence>
<evidence type="ECO:0000313" key="2">
    <source>
        <dbReference type="Proteomes" id="UP001059985"/>
    </source>
</evidence>
<name>A0ABY5EZM4_9RICK</name>
<reference evidence="1 2" key="1">
    <citation type="journal article" date="2022" name="Microorganisms">
        <title>Assembly and Comparison of Ca. Neoehrlichia mikurensis Genomes.</title>
        <authorList>
            <person name="Azagi T."/>
            <person name="Dirks R.P."/>
            <person name="Yebra-Pimentel E.S."/>
            <person name="Schaap P.J."/>
            <person name="Koehorst J.J."/>
            <person name="Esser H.J."/>
            <person name="Sprong H."/>
        </authorList>
    </citation>
    <scope>NUCLEOTIDE SEQUENCE [LARGE SCALE GENOMIC DNA]</scope>
    <source>
        <strain evidence="1">18-2804</strain>
    </source>
</reference>
<evidence type="ECO:0000313" key="1">
    <source>
        <dbReference type="EMBL" id="UTO56370.1"/>
    </source>
</evidence>
<gene>
    <name evidence="1" type="ORF">LUA81_04720</name>
</gene>